<dbReference type="InterPro" id="IPR016181">
    <property type="entry name" value="Acyl_CoA_acyltransferase"/>
</dbReference>
<dbReference type="RefSeq" id="WP_168052092.1">
    <property type="nucleotide sequence ID" value="NZ_JAATJR010000006.1"/>
</dbReference>
<dbReference type="PROSITE" id="PS51186">
    <property type="entry name" value="GNAT"/>
    <property type="match status" value="1"/>
</dbReference>
<protein>
    <submittedName>
        <fullName evidence="2">N-acetyltransferase</fullName>
    </submittedName>
</protein>
<keyword evidence="3" id="KW-1185">Reference proteome</keyword>
<reference evidence="2 3" key="1">
    <citation type="submission" date="2020-03" db="EMBL/GenBank/DDBJ databases">
        <title>Roseomonas selenitidurans sp. nov. isolated from soil.</title>
        <authorList>
            <person name="Liu H."/>
        </authorList>
    </citation>
    <scope>NUCLEOTIDE SEQUENCE [LARGE SCALE GENOMIC DNA]</scope>
    <source>
        <strain evidence="2 3">JCM 15073</strain>
    </source>
</reference>
<feature type="domain" description="N-acetyltransferase" evidence="1">
    <location>
        <begin position="7"/>
        <end position="168"/>
    </location>
</feature>
<dbReference type="CDD" id="cd04301">
    <property type="entry name" value="NAT_SF"/>
    <property type="match status" value="1"/>
</dbReference>
<sequence>MSTIADTMIRKIRAQDEASLARLYEAAFPTEDLVPLLRRLHAEVPDLLSLVAVGGANASGAENSSEECVGHALFTPCAVEGTDRQVALLGPIAVAPFRQRQGLGATLIREGSARLCQSGIQQVLVLGDPAYYGRLGFRPEKRIRPPYELPADWAGAWQSALLEGNAAPLSGTLRPPGAWLAPSLWAP</sequence>
<dbReference type="InterPro" id="IPR000182">
    <property type="entry name" value="GNAT_dom"/>
</dbReference>
<dbReference type="SUPFAM" id="SSF55729">
    <property type="entry name" value="Acyl-CoA N-acyltransferases (Nat)"/>
    <property type="match status" value="1"/>
</dbReference>
<dbReference type="Pfam" id="PF13527">
    <property type="entry name" value="Acetyltransf_9"/>
    <property type="match status" value="1"/>
</dbReference>
<evidence type="ECO:0000259" key="1">
    <source>
        <dbReference type="PROSITE" id="PS51186"/>
    </source>
</evidence>
<evidence type="ECO:0000313" key="2">
    <source>
        <dbReference type="EMBL" id="NKE47093.1"/>
    </source>
</evidence>
<organism evidence="2 3">
    <name type="scientific">Falsiroseomonas frigidaquae</name>
    <dbReference type="NCBI Taxonomy" id="487318"/>
    <lineage>
        <taxon>Bacteria</taxon>
        <taxon>Pseudomonadati</taxon>
        <taxon>Pseudomonadota</taxon>
        <taxon>Alphaproteobacteria</taxon>
        <taxon>Acetobacterales</taxon>
        <taxon>Roseomonadaceae</taxon>
        <taxon>Falsiroseomonas</taxon>
    </lineage>
</organism>
<gene>
    <name evidence="2" type="ORF">HB662_20100</name>
</gene>
<proteinExistence type="predicted"/>
<accession>A0ABX1F438</accession>
<dbReference type="Gene3D" id="3.40.630.30">
    <property type="match status" value="1"/>
</dbReference>
<dbReference type="Proteomes" id="UP000765160">
    <property type="component" value="Unassembled WGS sequence"/>
</dbReference>
<evidence type="ECO:0000313" key="3">
    <source>
        <dbReference type="Proteomes" id="UP000765160"/>
    </source>
</evidence>
<dbReference type="EMBL" id="JAAVTX010000006">
    <property type="protein sequence ID" value="NKE47093.1"/>
    <property type="molecule type" value="Genomic_DNA"/>
</dbReference>
<comment type="caution">
    <text evidence="2">The sequence shown here is derived from an EMBL/GenBank/DDBJ whole genome shotgun (WGS) entry which is preliminary data.</text>
</comment>
<name>A0ABX1F438_9PROT</name>